<dbReference type="EMBL" id="CP102845">
    <property type="protein sequence ID" value="UVF20810.1"/>
    <property type="molecule type" value="Genomic_DNA"/>
</dbReference>
<feature type="region of interest" description="Disordered" evidence="1">
    <location>
        <begin position="1"/>
        <end position="127"/>
    </location>
</feature>
<organism evidence="3 4">
    <name type="scientific">Microvirga terrae</name>
    <dbReference type="NCBI Taxonomy" id="2740529"/>
    <lineage>
        <taxon>Bacteria</taxon>
        <taxon>Pseudomonadati</taxon>
        <taxon>Pseudomonadota</taxon>
        <taxon>Alphaproteobacteria</taxon>
        <taxon>Hyphomicrobiales</taxon>
        <taxon>Methylobacteriaceae</taxon>
        <taxon>Microvirga</taxon>
    </lineage>
</organism>
<proteinExistence type="predicted"/>
<feature type="region of interest" description="Disordered" evidence="1">
    <location>
        <begin position="250"/>
        <end position="291"/>
    </location>
</feature>
<protein>
    <submittedName>
        <fullName evidence="3">BON domain-containing protein</fullName>
    </submittedName>
</protein>
<feature type="compositionally biased region" description="Basic and acidic residues" evidence="1">
    <location>
        <begin position="72"/>
        <end position="98"/>
    </location>
</feature>
<dbReference type="PROSITE" id="PS50914">
    <property type="entry name" value="BON"/>
    <property type="match status" value="1"/>
</dbReference>
<feature type="compositionally biased region" description="Basic and acidic residues" evidence="1">
    <location>
        <begin position="1"/>
        <end position="23"/>
    </location>
</feature>
<feature type="compositionally biased region" description="Basic and acidic residues" evidence="1">
    <location>
        <begin position="150"/>
        <end position="163"/>
    </location>
</feature>
<evidence type="ECO:0000256" key="1">
    <source>
        <dbReference type="SAM" id="MobiDB-lite"/>
    </source>
</evidence>
<dbReference type="NCBIfam" id="NF033157">
    <property type="entry name" value="SWFGD_domain"/>
    <property type="match status" value="1"/>
</dbReference>
<dbReference type="Pfam" id="PF04972">
    <property type="entry name" value="BON"/>
    <property type="match status" value="1"/>
</dbReference>
<evidence type="ECO:0000259" key="2">
    <source>
        <dbReference type="PROSITE" id="PS50914"/>
    </source>
</evidence>
<name>A0ABY5RU81_9HYPH</name>
<reference evidence="3" key="1">
    <citation type="submission" date="2022-08" db="EMBL/GenBank/DDBJ databases">
        <title>Microvirga terrae sp. nov., isolated from soil.</title>
        <authorList>
            <person name="Kim K.H."/>
            <person name="Seo Y.L."/>
            <person name="Kim J.M."/>
            <person name="Lee J.K."/>
            <person name="Han D.M."/>
            <person name="Jeon C.O."/>
        </authorList>
    </citation>
    <scope>NUCLEOTIDE SEQUENCE</scope>
    <source>
        <strain evidence="3">R24</strain>
    </source>
</reference>
<dbReference type="InterPro" id="IPR014004">
    <property type="entry name" value="Transpt-assoc_nodulatn_dom_bac"/>
</dbReference>
<evidence type="ECO:0000313" key="3">
    <source>
        <dbReference type="EMBL" id="UVF20810.1"/>
    </source>
</evidence>
<accession>A0ABY5RU81</accession>
<sequence length="291" mass="32286">MANERRYSNPDFDQRDREDDGYIARRGFGNRRAGYDSGSRSGGDDGWRLERDVRERDYGDSAGYGTGGSALDWHDVVGDDRGGSERRVFGSDRRRDPDQFGQDRYGRDRSGQDRYGQESFGRGSRDYNEDRSFFERAGDEVRSWFGDEDAERRRDRDMREAGQHRGRGPKGYQRSDARILEDVNDRLTEDPHLDASEIEVRVENREVTLTGTVNSRFEKRHAEDLAESISGVSHVQNNLRIQQQTDAGIAGTMMSGPGAAGAGSVGLPETAGAGTVGTTRRRTGGSSGGGT</sequence>
<keyword evidence="4" id="KW-1185">Reference proteome</keyword>
<dbReference type="Gene3D" id="3.30.1340.30">
    <property type="match status" value="1"/>
</dbReference>
<dbReference type="InterPro" id="IPR047800">
    <property type="entry name" value="SWFGD_dom"/>
</dbReference>
<evidence type="ECO:0000313" key="4">
    <source>
        <dbReference type="Proteomes" id="UP001017257"/>
    </source>
</evidence>
<dbReference type="InterPro" id="IPR007055">
    <property type="entry name" value="BON_dom"/>
</dbReference>
<feature type="domain" description="BON" evidence="2">
    <location>
        <begin position="175"/>
        <end position="243"/>
    </location>
</feature>
<feature type="compositionally biased region" description="Basic and acidic residues" evidence="1">
    <location>
        <begin position="42"/>
        <end position="59"/>
    </location>
</feature>
<dbReference type="SMART" id="SM00749">
    <property type="entry name" value="BON"/>
    <property type="match status" value="1"/>
</dbReference>
<dbReference type="PANTHER" id="PTHR34606:SF15">
    <property type="entry name" value="BON DOMAIN-CONTAINING PROTEIN"/>
    <property type="match status" value="1"/>
</dbReference>
<feature type="region of interest" description="Disordered" evidence="1">
    <location>
        <begin position="149"/>
        <end position="177"/>
    </location>
</feature>
<dbReference type="RefSeq" id="WP_173946167.1">
    <property type="nucleotide sequence ID" value="NZ_CP102845.1"/>
</dbReference>
<gene>
    <name evidence="3" type="ORF">HPT29_006695</name>
</gene>
<dbReference type="InterPro" id="IPR051686">
    <property type="entry name" value="Lipoprotein_DolP"/>
</dbReference>
<dbReference type="Proteomes" id="UP001017257">
    <property type="component" value="Chromosome"/>
</dbReference>
<dbReference type="PANTHER" id="PTHR34606">
    <property type="entry name" value="BON DOMAIN-CONTAINING PROTEIN"/>
    <property type="match status" value="1"/>
</dbReference>
<feature type="compositionally biased region" description="Basic and acidic residues" evidence="1">
    <location>
        <begin position="104"/>
        <end position="116"/>
    </location>
</feature>